<dbReference type="EMBL" id="CDHN01000001">
    <property type="protein sequence ID" value="CEJ81145.1"/>
    <property type="molecule type" value="Genomic_DNA"/>
</dbReference>
<sequence>MVPSHPPFFEMDQLNTELDIDPDLEAKASGKPPHLPGHPRVPLHDGTKILNFLAKEFYCSDLESISERLWWMTTQNSGNISPLHKQIVKRRNIIVTDSPKLHLVWINDRIFIKPLPRYIVSYAFWRDYFAEAPPSSSHDDFVRTRRAALGYLRTYYHLIQSEADFRIAQDPKLCLIPQGISWEQFCDFATPLGDITDRQVSGRYCYGEIRLTRLNLYAPILLRKSQFHRVEHQYGAYFARIYVHVLFVIAVVSILLNGLQIVVGIEQVRPLPDSETLLGVALWVSVVIMVVFVAILLGLVLLLIYKIAKEWKFAISDRMRIVAERRKLLPQDTN</sequence>
<evidence type="ECO:0000313" key="3">
    <source>
        <dbReference type="Proteomes" id="UP000039046"/>
    </source>
</evidence>
<name>A0A0A1T523_9HYPO</name>
<keyword evidence="1" id="KW-0472">Membrane</keyword>
<dbReference type="PANTHER" id="PTHR34414:SF1">
    <property type="entry name" value="SUBTILISIN-LIKE SERINE PROTEASE"/>
    <property type="match status" value="1"/>
</dbReference>
<evidence type="ECO:0000256" key="1">
    <source>
        <dbReference type="SAM" id="Phobius"/>
    </source>
</evidence>
<dbReference type="AlphaFoldDB" id="A0A0A1T523"/>
<organism evidence="2 3">
    <name type="scientific">[Torrubiella] hemipterigena</name>
    <dbReference type="NCBI Taxonomy" id="1531966"/>
    <lineage>
        <taxon>Eukaryota</taxon>
        <taxon>Fungi</taxon>
        <taxon>Dikarya</taxon>
        <taxon>Ascomycota</taxon>
        <taxon>Pezizomycotina</taxon>
        <taxon>Sordariomycetes</taxon>
        <taxon>Hypocreomycetidae</taxon>
        <taxon>Hypocreales</taxon>
        <taxon>Clavicipitaceae</taxon>
        <taxon>Clavicipitaceae incertae sedis</taxon>
        <taxon>'Torrubiella' clade</taxon>
    </lineage>
</organism>
<accession>A0A0A1T523</accession>
<feature type="transmembrane region" description="Helical" evidence="1">
    <location>
        <begin position="277"/>
        <end position="305"/>
    </location>
</feature>
<dbReference type="STRING" id="1531966.A0A0A1T523"/>
<dbReference type="HOGENOM" id="CLU_043687_1_1_1"/>
<evidence type="ECO:0008006" key="4">
    <source>
        <dbReference type="Google" id="ProtNLM"/>
    </source>
</evidence>
<dbReference type="OrthoDB" id="5086500at2759"/>
<gene>
    <name evidence="2" type="ORF">VHEMI01290</name>
</gene>
<feature type="transmembrane region" description="Helical" evidence="1">
    <location>
        <begin position="241"/>
        <end position="265"/>
    </location>
</feature>
<keyword evidence="1" id="KW-1133">Transmembrane helix</keyword>
<proteinExistence type="predicted"/>
<dbReference type="Pfam" id="PF20246">
    <property type="entry name" value="DUF6601"/>
    <property type="match status" value="1"/>
</dbReference>
<dbReference type="InterPro" id="IPR046536">
    <property type="entry name" value="DUF6601"/>
</dbReference>
<dbReference type="PANTHER" id="PTHR34414">
    <property type="entry name" value="HET DOMAIN-CONTAINING PROTEIN-RELATED"/>
    <property type="match status" value="1"/>
</dbReference>
<protein>
    <recommendedName>
        <fullName evidence="4">Subtilisin-like serine protease</fullName>
    </recommendedName>
</protein>
<keyword evidence="1" id="KW-0812">Transmembrane</keyword>
<keyword evidence="3" id="KW-1185">Reference proteome</keyword>
<evidence type="ECO:0000313" key="2">
    <source>
        <dbReference type="EMBL" id="CEJ81145.1"/>
    </source>
</evidence>
<reference evidence="2 3" key="1">
    <citation type="journal article" date="2015" name="Genome Announc.">
        <title>Draft Genome Sequence and Gene Annotation of the Entomopathogenic Fungus Verticillium hemipterigenum.</title>
        <authorList>
            <person name="Horn F."/>
            <person name="Habel A."/>
            <person name="Scharf D.H."/>
            <person name="Dworschak J."/>
            <person name="Brakhage A.A."/>
            <person name="Guthke R."/>
            <person name="Hertweck C."/>
            <person name="Linde J."/>
        </authorList>
    </citation>
    <scope>NUCLEOTIDE SEQUENCE [LARGE SCALE GENOMIC DNA]</scope>
</reference>
<dbReference type="Proteomes" id="UP000039046">
    <property type="component" value="Unassembled WGS sequence"/>
</dbReference>